<dbReference type="Pfam" id="PF13840">
    <property type="entry name" value="ACT_7"/>
    <property type="match status" value="1"/>
</dbReference>
<comment type="caution">
    <text evidence="2">The sequence shown here is derived from an EMBL/GenBank/DDBJ whole genome shotgun (WGS) entry which is preliminary data.</text>
</comment>
<dbReference type="Gene3D" id="3.30.2130.10">
    <property type="entry name" value="VC0802-like"/>
    <property type="match status" value="1"/>
</dbReference>
<dbReference type="Proteomes" id="UP001567572">
    <property type="component" value="Unassembled WGS sequence"/>
</dbReference>
<organism evidence="2 3">
    <name type="scientific">Halorubrum miltondacostae</name>
    <dbReference type="NCBI Taxonomy" id="3076378"/>
    <lineage>
        <taxon>Archaea</taxon>
        <taxon>Methanobacteriati</taxon>
        <taxon>Methanobacteriota</taxon>
        <taxon>Stenosarchaea group</taxon>
        <taxon>Halobacteria</taxon>
        <taxon>Halobacteriales</taxon>
        <taxon>Haloferacaceae</taxon>
        <taxon>Halorubrum</taxon>
    </lineage>
</organism>
<keyword evidence="3" id="KW-1185">Reference proteome</keyword>
<dbReference type="PIRSF" id="PIRSF008459">
    <property type="entry name" value="UCP008459"/>
    <property type="match status" value="1"/>
</dbReference>
<name>A0ABD5M1A5_9EURY</name>
<dbReference type="EMBL" id="JBEDNY010000003">
    <property type="protein sequence ID" value="MEZ3164036.1"/>
    <property type="molecule type" value="Genomic_DNA"/>
</dbReference>
<evidence type="ECO:0000313" key="2">
    <source>
        <dbReference type="EMBL" id="MEZ3164036.1"/>
    </source>
</evidence>
<feature type="domain" description="CASTOR ACT" evidence="1">
    <location>
        <begin position="58"/>
        <end position="119"/>
    </location>
</feature>
<protein>
    <submittedName>
        <fullName evidence="2">ACT domain-containing protein</fullName>
    </submittedName>
</protein>
<dbReference type="InterPro" id="IPR016540">
    <property type="entry name" value="UCP008459"/>
</dbReference>
<dbReference type="InterPro" id="IPR027795">
    <property type="entry name" value="CASTOR_ACT_dom"/>
</dbReference>
<evidence type="ECO:0000259" key="1">
    <source>
        <dbReference type="Pfam" id="PF13840"/>
    </source>
</evidence>
<reference evidence="2 3" key="1">
    <citation type="submission" date="2024-06" db="EMBL/GenBank/DDBJ databases">
        <title>Halorubrum miltondacostae sp. nov., a potential PHA producer isolated from an inland solar saltern in Rio Maior, Portugal.</title>
        <authorList>
            <person name="Albuquerque L."/>
            <person name="Viver T."/>
            <person name="Barroso C."/>
            <person name="Claudino R."/>
            <person name="Galvan M."/>
            <person name="Simoes G."/>
            <person name="Lobo Da Cunha A."/>
            <person name="Egas C."/>
        </authorList>
    </citation>
    <scope>NUCLEOTIDE SEQUENCE [LARGE SCALE GENOMIC DNA]</scope>
    <source>
        <strain evidence="2 3">RMP-11</strain>
    </source>
</reference>
<dbReference type="RefSeq" id="WP_371162019.1">
    <property type="nucleotide sequence ID" value="NZ_JBEDNX010000005.1"/>
</dbReference>
<sequence>MDPAEFIEGGTVSVSDETYAVCRTDGDHPDAFATVREANETTVVIEEERVDAVEADAVEHGWKRLTFEMELPFELVGFLAAVATVLAEVDVSVFVVSSYATDHVFVKRDDRADAVRKLEALGCEVDG</sequence>
<proteinExistence type="predicted"/>
<dbReference type="PANTHER" id="PTHR39199:SF1">
    <property type="entry name" value="BLR5128 PROTEIN"/>
    <property type="match status" value="1"/>
</dbReference>
<gene>
    <name evidence="2" type="ORF">ABNG04_09175</name>
</gene>
<dbReference type="AlphaFoldDB" id="A0ABD5M1A5"/>
<accession>A0ABD5M1A5</accession>
<dbReference type="PANTHER" id="PTHR39199">
    <property type="entry name" value="BLR5128 PROTEIN"/>
    <property type="match status" value="1"/>
</dbReference>
<dbReference type="SUPFAM" id="SSF55021">
    <property type="entry name" value="ACT-like"/>
    <property type="match status" value="1"/>
</dbReference>
<evidence type="ECO:0000313" key="3">
    <source>
        <dbReference type="Proteomes" id="UP001567572"/>
    </source>
</evidence>
<dbReference type="InterPro" id="IPR045865">
    <property type="entry name" value="ACT-like_dom_sf"/>
</dbReference>